<dbReference type="CDD" id="cd24035">
    <property type="entry name" value="ASKHA_NBD_O66634-like_rpt2"/>
    <property type="match status" value="1"/>
</dbReference>
<evidence type="ECO:0000256" key="3">
    <source>
        <dbReference type="ARBA" id="ARBA00023004"/>
    </source>
</evidence>
<dbReference type="SUPFAM" id="SSF53067">
    <property type="entry name" value="Actin-like ATPase domain"/>
    <property type="match status" value="2"/>
</dbReference>
<comment type="caution">
    <text evidence="6">The sequence shown here is derived from an EMBL/GenBank/DDBJ whole genome shotgun (WGS) entry which is preliminary data.</text>
</comment>
<dbReference type="Gene3D" id="3.30.420.40">
    <property type="match status" value="4"/>
</dbReference>
<evidence type="ECO:0000256" key="1">
    <source>
        <dbReference type="ARBA" id="ARBA00001966"/>
    </source>
</evidence>
<evidence type="ECO:0000259" key="5">
    <source>
        <dbReference type="Pfam" id="PF01869"/>
    </source>
</evidence>
<evidence type="ECO:0000256" key="4">
    <source>
        <dbReference type="ARBA" id="ARBA00023014"/>
    </source>
</evidence>
<evidence type="ECO:0000313" key="6">
    <source>
        <dbReference type="EMBL" id="RLJ70045.1"/>
    </source>
</evidence>
<sequence length="722" mass="80581">MILGLDVGSTTCKYVLIDEEGRIVDKNYERHNTKQAEKVLEFLERLEKEHGFTPGRDRVYITGSGAGIIGEMLGARFVQEVVAVATAVEKLHPEVRFVSEIGGEDMKTIFFHGEGDRKTRQVFMQSACAGGTGAFIEKSARKLGIPPEKLSQMGYLGYQLHKVSSKCGIFAEADVNTLVKAGVPVEEIIASLFEAVVYQNLAILTKGNTPRPYVLLLGGPNLFFKGLQEAWRHHLTRLWEERNVPLPEGKEPQELIIVPENALYYAALGCAFTAQSEPEENGVYKGMDRLRWWVEEGQHQQKEKEGRKGLWKTKEELEEFRRVYEPQVFAYRNRKPYTGKIEEVVIGCDFGSTTAKAVCLSKNKEVLFSVYTLSKGNPIEDAKFLFREIKERIGDAKVLGVGITGYGKDLLKDIIGADAPIVETVAHAAAGLHFFPDADCICDVGGVDVKIIILRNGAVVDFRLNSQCSSGNGAFLQGVAERFGIPLEEIAERAFSARAMPTLTMGCGVFLQSDIVNQQRKGWNADEILAALCWVLPQNVWIYAGNITNFKEIGRKFILQGGTHRNLAVVKAQVDFLKSKIPDAEVVVHPYSGEAGAIGAALIALENWEKTGRTRFRGFETIETLEYKSTTSEDTVCRWCPIECRRTFIDVKLPGGKGRPWSKVPLPEGWVRIIVNNSCPKGLVEDKNELKAIKEEMEEVRRRFPNVAQFVHKEAFNTRVEV</sequence>
<evidence type="ECO:0000256" key="2">
    <source>
        <dbReference type="ARBA" id="ARBA00022723"/>
    </source>
</evidence>
<comment type="cofactor">
    <cofactor evidence="1">
        <name>[4Fe-4S] cluster</name>
        <dbReference type="ChEBI" id="CHEBI:49883"/>
    </cofactor>
</comment>
<protein>
    <submittedName>
        <fullName evidence="6">Putative CoA-substrate-specific enzyme activase</fullName>
    </submittedName>
</protein>
<dbReference type="AlphaFoldDB" id="A0A497XMF2"/>
<dbReference type="InterPro" id="IPR043129">
    <property type="entry name" value="ATPase_NBD"/>
</dbReference>
<evidence type="ECO:0000313" key="7">
    <source>
        <dbReference type="Proteomes" id="UP000267841"/>
    </source>
</evidence>
<dbReference type="RefSeq" id="WP_121009113.1">
    <property type="nucleotide sequence ID" value="NZ_RCCJ01000001.1"/>
</dbReference>
<keyword evidence="3" id="KW-0408">Iron</keyword>
<feature type="domain" description="ATPase BadF/BadG/BcrA/BcrD type" evidence="5">
    <location>
        <begin position="3"/>
        <end position="219"/>
    </location>
</feature>
<dbReference type="PANTHER" id="PTHR32329">
    <property type="entry name" value="BIFUNCTIONAL PROTEIN [INCLUDES 2-HYDROXYACYL-COA DEHYDRATASE (N-TER) AND ITS ACTIVATOR DOMAIN (C_TERM)-RELATED"/>
    <property type="match status" value="1"/>
</dbReference>
<gene>
    <name evidence="6" type="ORF">BCF55_0307</name>
</gene>
<dbReference type="InterPro" id="IPR051805">
    <property type="entry name" value="Dehydratase_Activator_Redct"/>
</dbReference>
<dbReference type="OrthoDB" id="9802715at2"/>
<dbReference type="Pfam" id="PF01869">
    <property type="entry name" value="BcrAD_BadFG"/>
    <property type="match status" value="2"/>
</dbReference>
<dbReference type="NCBIfam" id="TIGR00241">
    <property type="entry name" value="CoA_E_activ"/>
    <property type="match status" value="1"/>
</dbReference>
<proteinExistence type="predicted"/>
<feature type="domain" description="ATPase BadF/BadG/BcrA/BcrD type" evidence="5">
    <location>
        <begin position="346"/>
        <end position="604"/>
    </location>
</feature>
<keyword evidence="7" id="KW-1185">Reference proteome</keyword>
<name>A0A497XMF2_9AQUI</name>
<organism evidence="6 7">
    <name type="scientific">Hydrogenivirga caldilitoris</name>
    <dbReference type="NCBI Taxonomy" id="246264"/>
    <lineage>
        <taxon>Bacteria</taxon>
        <taxon>Pseudomonadati</taxon>
        <taxon>Aquificota</taxon>
        <taxon>Aquificia</taxon>
        <taxon>Aquificales</taxon>
        <taxon>Aquificaceae</taxon>
        <taxon>Hydrogenivirga</taxon>
    </lineage>
</organism>
<dbReference type="GO" id="GO:0046872">
    <property type="term" value="F:metal ion binding"/>
    <property type="evidence" value="ECO:0007669"/>
    <property type="project" value="UniProtKB-KW"/>
</dbReference>
<keyword evidence="2" id="KW-0479">Metal-binding</keyword>
<dbReference type="InterPro" id="IPR002731">
    <property type="entry name" value="ATPase_BadF"/>
</dbReference>
<reference evidence="6 7" key="1">
    <citation type="submission" date="2018-10" db="EMBL/GenBank/DDBJ databases">
        <title>Genomic Encyclopedia of Archaeal and Bacterial Type Strains, Phase II (KMG-II): from individual species to whole genera.</title>
        <authorList>
            <person name="Goeker M."/>
        </authorList>
    </citation>
    <scope>NUCLEOTIDE SEQUENCE [LARGE SCALE GENOMIC DNA]</scope>
    <source>
        <strain evidence="6 7">DSM 16510</strain>
    </source>
</reference>
<dbReference type="Proteomes" id="UP000267841">
    <property type="component" value="Unassembled WGS sequence"/>
</dbReference>
<accession>A0A497XMF2</accession>
<dbReference type="PANTHER" id="PTHR32329:SF4">
    <property type="entry name" value="ACTIVATOR OF 2-HYDROXYACYL-COA DEHYDRATASE"/>
    <property type="match status" value="1"/>
</dbReference>
<keyword evidence="4" id="KW-0411">Iron-sulfur</keyword>
<dbReference type="InterPro" id="IPR008275">
    <property type="entry name" value="CoA_E_activase_dom"/>
</dbReference>
<dbReference type="GO" id="GO:0051536">
    <property type="term" value="F:iron-sulfur cluster binding"/>
    <property type="evidence" value="ECO:0007669"/>
    <property type="project" value="UniProtKB-KW"/>
</dbReference>
<dbReference type="EMBL" id="RCCJ01000001">
    <property type="protein sequence ID" value="RLJ70045.1"/>
    <property type="molecule type" value="Genomic_DNA"/>
</dbReference>
<dbReference type="CDD" id="cd24034">
    <property type="entry name" value="ASKHA_NBD_O66634-like_rpt1"/>
    <property type="match status" value="1"/>
</dbReference>